<evidence type="ECO:0000256" key="2">
    <source>
        <dbReference type="ARBA" id="ARBA00022729"/>
    </source>
</evidence>
<proteinExistence type="inferred from homology"/>
<reference evidence="4 5" key="1">
    <citation type="submission" date="2024-03" db="EMBL/GenBank/DDBJ databases">
        <title>Natural products discovery in diverse microorganisms through a two-stage MS feature dereplication strategy.</title>
        <authorList>
            <person name="Zhang R."/>
        </authorList>
    </citation>
    <scope>NUCLEOTIDE SEQUENCE [LARGE SCALE GENOMIC DNA]</scope>
    <source>
        <strain evidence="4 5">18930</strain>
    </source>
</reference>
<keyword evidence="2" id="KW-0732">Signal</keyword>
<dbReference type="InterPro" id="IPR028082">
    <property type="entry name" value="Peripla_BP_I"/>
</dbReference>
<dbReference type="RefSeq" id="WP_338891498.1">
    <property type="nucleotide sequence ID" value="NZ_CP147846.1"/>
</dbReference>
<evidence type="ECO:0000313" key="4">
    <source>
        <dbReference type="EMBL" id="WXG70234.1"/>
    </source>
</evidence>
<feature type="domain" description="Leucine-binding protein" evidence="3">
    <location>
        <begin position="49"/>
        <end position="383"/>
    </location>
</feature>
<comment type="similarity">
    <text evidence="1">Belongs to the leucine-binding protein family.</text>
</comment>
<evidence type="ECO:0000256" key="1">
    <source>
        <dbReference type="ARBA" id="ARBA00010062"/>
    </source>
</evidence>
<evidence type="ECO:0000259" key="3">
    <source>
        <dbReference type="Pfam" id="PF13458"/>
    </source>
</evidence>
<evidence type="ECO:0000313" key="5">
    <source>
        <dbReference type="Proteomes" id="UP001432000"/>
    </source>
</evidence>
<dbReference type="EMBL" id="CP147846">
    <property type="protein sequence ID" value="WXG70234.1"/>
    <property type="molecule type" value="Genomic_DNA"/>
</dbReference>
<keyword evidence="5" id="KW-1185">Reference proteome</keyword>
<protein>
    <submittedName>
        <fullName evidence="4">Substrate-binding domain-containing protein</fullName>
    </submittedName>
</protein>
<dbReference type="CDD" id="cd06358">
    <property type="entry name" value="PBP1_NHase"/>
    <property type="match status" value="1"/>
</dbReference>
<name>A0ABZ2PMJ1_9NOCA</name>
<dbReference type="SUPFAM" id="SSF53822">
    <property type="entry name" value="Periplasmic binding protein-like I"/>
    <property type="match status" value="1"/>
</dbReference>
<dbReference type="PANTHER" id="PTHR47628:SF1">
    <property type="entry name" value="ALIPHATIC AMIDASE EXPRESSION-REGULATING PROTEIN"/>
    <property type="match status" value="1"/>
</dbReference>
<organism evidence="4 5">
    <name type="scientific">Rhodococcus sovatensis</name>
    <dbReference type="NCBI Taxonomy" id="1805840"/>
    <lineage>
        <taxon>Bacteria</taxon>
        <taxon>Bacillati</taxon>
        <taxon>Actinomycetota</taxon>
        <taxon>Actinomycetes</taxon>
        <taxon>Mycobacteriales</taxon>
        <taxon>Nocardiaceae</taxon>
        <taxon>Rhodococcus</taxon>
    </lineage>
</organism>
<dbReference type="Pfam" id="PF13458">
    <property type="entry name" value="Peripla_BP_6"/>
    <property type="match status" value="1"/>
</dbReference>
<gene>
    <name evidence="4" type="ORF">WDS16_06865</name>
</gene>
<dbReference type="Gene3D" id="3.40.50.2300">
    <property type="match status" value="2"/>
</dbReference>
<accession>A0ABZ2PMJ1</accession>
<dbReference type="InterPro" id="IPR028081">
    <property type="entry name" value="Leu-bd"/>
</dbReference>
<sequence>MNRTAGAPRRTASIPESAVYASATTADGRDGVSMTENLDTTRYFDGETFTVGIVFPMSGPFGLIGPSSELSAQLAQEELNAGDGVLGRHVELLPIDGGRAPGEVAADVRALIEIGAVDAVAGMHTSAVRRALIPITSGRIPYVYTSLYEGGDRYPGLFVTGETPSGQLIPALEFMVHELGRTKWAVVGNDYVWPRKSAAIVTRYLGSIGASVAFSAFSPIGTSDYSGAVSALEKSECDGVVVLLLGDDAAAFHQHFAAVGLDHQCVRLSPLMDENMLLAAGSENTRDLYVSSGYFETLATKESLDFSGRFSARFGPDAPIVGSLGQSCYEGVTFLGHLVNEAGTTEVAVLDSVSQNFSYDGARGHLTMVGGHIVQPIYLARAGDYDFDVLGEIAPRRSV</sequence>
<dbReference type="Proteomes" id="UP001432000">
    <property type="component" value="Chromosome"/>
</dbReference>
<dbReference type="PANTHER" id="PTHR47628">
    <property type="match status" value="1"/>
</dbReference>